<evidence type="ECO:0000256" key="13">
    <source>
        <dbReference type="RuleBase" id="RU003785"/>
    </source>
</evidence>
<evidence type="ECO:0000256" key="5">
    <source>
        <dbReference type="ARBA" id="ARBA00022694"/>
    </source>
</evidence>
<dbReference type="InterPro" id="IPR018022">
    <property type="entry name" value="IPT"/>
</dbReference>
<gene>
    <name evidence="10 14" type="primary">miaA</name>
    <name evidence="14" type="ORF">DOQ08_01369</name>
</gene>
<keyword evidence="15" id="KW-1185">Reference proteome</keyword>
<accession>A0A3M2RFW3</accession>
<comment type="cofactor">
    <cofactor evidence="1 10">
        <name>Mg(2+)</name>
        <dbReference type="ChEBI" id="CHEBI:18420"/>
    </cofactor>
</comment>
<dbReference type="PANTHER" id="PTHR11088:SF60">
    <property type="entry name" value="TRNA DIMETHYLALLYLTRANSFERASE"/>
    <property type="match status" value="1"/>
</dbReference>
<keyword evidence="7 10" id="KW-0067">ATP-binding</keyword>
<evidence type="ECO:0000256" key="4">
    <source>
        <dbReference type="ARBA" id="ARBA00022679"/>
    </source>
</evidence>
<dbReference type="EC" id="2.5.1.75" evidence="10"/>
<feature type="region of interest" description="Interaction with substrate tRNA" evidence="10">
    <location>
        <begin position="42"/>
        <end position="45"/>
    </location>
</feature>
<dbReference type="EMBL" id="QMDL01000002">
    <property type="protein sequence ID" value="RMJ04049.1"/>
    <property type="molecule type" value="Genomic_DNA"/>
</dbReference>
<evidence type="ECO:0000256" key="10">
    <source>
        <dbReference type="HAMAP-Rule" id="MF_00185"/>
    </source>
</evidence>
<organism evidence="14 15">
    <name type="scientific">Marinobacter litoralis</name>
    <dbReference type="NCBI Taxonomy" id="187981"/>
    <lineage>
        <taxon>Bacteria</taxon>
        <taxon>Pseudomonadati</taxon>
        <taxon>Pseudomonadota</taxon>
        <taxon>Gammaproteobacteria</taxon>
        <taxon>Pseudomonadales</taxon>
        <taxon>Marinobacteraceae</taxon>
        <taxon>Marinobacter</taxon>
    </lineage>
</organism>
<feature type="binding site" evidence="10">
    <location>
        <begin position="19"/>
        <end position="24"/>
    </location>
    <ligand>
        <name>substrate</name>
    </ligand>
</feature>
<dbReference type="RefSeq" id="WP_114334162.1">
    <property type="nucleotide sequence ID" value="NZ_QMDL01000002.1"/>
</dbReference>
<proteinExistence type="inferred from homology"/>
<dbReference type="InterPro" id="IPR039657">
    <property type="entry name" value="Dimethylallyltransferase"/>
</dbReference>
<keyword evidence="6 10" id="KW-0547">Nucleotide-binding</keyword>
<name>A0A3M2RFW3_9GAMM</name>
<keyword evidence="4 10" id="KW-0808">Transferase</keyword>
<evidence type="ECO:0000256" key="6">
    <source>
        <dbReference type="ARBA" id="ARBA00022741"/>
    </source>
</evidence>
<dbReference type="AlphaFoldDB" id="A0A3M2RFW3"/>
<dbReference type="Gene3D" id="3.40.50.300">
    <property type="entry name" value="P-loop containing nucleotide triphosphate hydrolases"/>
    <property type="match status" value="1"/>
</dbReference>
<evidence type="ECO:0000256" key="7">
    <source>
        <dbReference type="ARBA" id="ARBA00022840"/>
    </source>
</evidence>
<feature type="site" description="Interaction with substrate tRNA" evidence="10">
    <location>
        <position position="130"/>
    </location>
</feature>
<dbReference type="GO" id="GO:0052381">
    <property type="term" value="F:tRNA dimethylallyltransferase activity"/>
    <property type="evidence" value="ECO:0007669"/>
    <property type="project" value="UniProtKB-UniRule"/>
</dbReference>
<evidence type="ECO:0000256" key="3">
    <source>
        <dbReference type="ARBA" id="ARBA00005842"/>
    </source>
</evidence>
<dbReference type="Pfam" id="PF01715">
    <property type="entry name" value="IPPT"/>
    <property type="match status" value="1"/>
</dbReference>
<evidence type="ECO:0000313" key="15">
    <source>
        <dbReference type="Proteomes" id="UP000265903"/>
    </source>
</evidence>
<evidence type="ECO:0000313" key="14">
    <source>
        <dbReference type="EMBL" id="RMJ04049.1"/>
    </source>
</evidence>
<feature type="region of interest" description="Interaction with substrate tRNA" evidence="10">
    <location>
        <begin position="272"/>
        <end position="277"/>
    </location>
</feature>
<dbReference type="FunFam" id="1.10.20.140:FF:000001">
    <property type="entry name" value="tRNA dimethylallyltransferase"/>
    <property type="match status" value="1"/>
</dbReference>
<dbReference type="GO" id="GO:0006400">
    <property type="term" value="P:tRNA modification"/>
    <property type="evidence" value="ECO:0007669"/>
    <property type="project" value="TreeGrafter"/>
</dbReference>
<evidence type="ECO:0000256" key="11">
    <source>
        <dbReference type="RuleBase" id="RU003783"/>
    </source>
</evidence>
<comment type="similarity">
    <text evidence="3 10 13">Belongs to the IPP transferase family.</text>
</comment>
<comment type="subunit">
    <text evidence="10">Monomer.</text>
</comment>
<dbReference type="NCBIfam" id="TIGR00174">
    <property type="entry name" value="miaA"/>
    <property type="match status" value="1"/>
</dbReference>
<dbReference type="OrthoDB" id="9776390at2"/>
<feature type="region of interest" description="Interaction with substrate tRNA" evidence="10">
    <location>
        <begin position="166"/>
        <end position="170"/>
    </location>
</feature>
<feature type="binding site" evidence="10">
    <location>
        <begin position="17"/>
        <end position="24"/>
    </location>
    <ligand>
        <name>ATP</name>
        <dbReference type="ChEBI" id="CHEBI:30616"/>
    </ligand>
</feature>
<dbReference type="Proteomes" id="UP000265903">
    <property type="component" value="Unassembled WGS sequence"/>
</dbReference>
<keyword evidence="5 10" id="KW-0819">tRNA processing</keyword>
<evidence type="ECO:0000256" key="2">
    <source>
        <dbReference type="ARBA" id="ARBA00003213"/>
    </source>
</evidence>
<comment type="catalytic activity">
    <reaction evidence="9 10 11">
        <text>adenosine(37) in tRNA + dimethylallyl diphosphate = N(6)-dimethylallyladenosine(37) in tRNA + diphosphate</text>
        <dbReference type="Rhea" id="RHEA:26482"/>
        <dbReference type="Rhea" id="RHEA-COMP:10162"/>
        <dbReference type="Rhea" id="RHEA-COMP:10375"/>
        <dbReference type="ChEBI" id="CHEBI:33019"/>
        <dbReference type="ChEBI" id="CHEBI:57623"/>
        <dbReference type="ChEBI" id="CHEBI:74411"/>
        <dbReference type="ChEBI" id="CHEBI:74415"/>
        <dbReference type="EC" id="2.5.1.75"/>
    </reaction>
</comment>
<dbReference type="PANTHER" id="PTHR11088">
    <property type="entry name" value="TRNA DIMETHYLALLYLTRANSFERASE"/>
    <property type="match status" value="1"/>
</dbReference>
<evidence type="ECO:0000256" key="8">
    <source>
        <dbReference type="ARBA" id="ARBA00022842"/>
    </source>
</evidence>
<evidence type="ECO:0000256" key="9">
    <source>
        <dbReference type="ARBA" id="ARBA00049563"/>
    </source>
</evidence>
<evidence type="ECO:0000256" key="1">
    <source>
        <dbReference type="ARBA" id="ARBA00001946"/>
    </source>
</evidence>
<keyword evidence="8 10" id="KW-0460">Magnesium</keyword>
<feature type="site" description="Interaction with substrate tRNA" evidence="10">
    <location>
        <position position="108"/>
    </location>
</feature>
<dbReference type="SUPFAM" id="SSF52540">
    <property type="entry name" value="P-loop containing nucleoside triphosphate hydrolases"/>
    <property type="match status" value="1"/>
</dbReference>
<dbReference type="HAMAP" id="MF_00185">
    <property type="entry name" value="IPP_trans"/>
    <property type="match status" value="1"/>
</dbReference>
<dbReference type="GO" id="GO:0005524">
    <property type="term" value="F:ATP binding"/>
    <property type="evidence" value="ECO:0007669"/>
    <property type="project" value="UniProtKB-UniRule"/>
</dbReference>
<comment type="caution">
    <text evidence="10">Lacks conserved residue(s) required for the propagation of feature annotation.</text>
</comment>
<protein>
    <recommendedName>
        <fullName evidence="10">tRNA dimethylallyltransferase</fullName>
        <ecNumber evidence="10">2.5.1.75</ecNumber>
    </recommendedName>
    <alternativeName>
        <fullName evidence="10">Dimethylallyl diphosphate:tRNA dimethylallyltransferase</fullName>
        <shortName evidence="10">DMAPP:tRNA dimethylallyltransferase</shortName>
        <shortName evidence="10">DMATase</shortName>
    </alternativeName>
    <alternativeName>
        <fullName evidence="10">Isopentenyl-diphosphate:tRNA isopentenyltransferase</fullName>
        <shortName evidence="10">IPP transferase</shortName>
        <shortName evidence="10">IPPT</shortName>
        <shortName evidence="10">IPTase</shortName>
    </alternativeName>
</protein>
<evidence type="ECO:0000256" key="12">
    <source>
        <dbReference type="RuleBase" id="RU003784"/>
    </source>
</evidence>
<dbReference type="InterPro" id="IPR027417">
    <property type="entry name" value="P-loop_NTPase"/>
</dbReference>
<reference evidence="14 15" key="1">
    <citation type="submission" date="2018-08" db="EMBL/GenBank/DDBJ databases">
        <title>Whole Genome Sequence of the Moderate Halophilic Marine Bacterium Marinobacter litoralis Sw-45.</title>
        <authorList>
            <person name="Musa H."/>
        </authorList>
    </citation>
    <scope>NUCLEOTIDE SEQUENCE [LARGE SCALE GENOMIC DNA]</scope>
    <source>
        <strain evidence="14 15">Sw-45</strain>
    </source>
</reference>
<comment type="function">
    <text evidence="2 10 12">Catalyzes the transfer of a dimethylallyl group onto the adenine at position 37 in tRNAs that read codons beginning with uridine, leading to the formation of N6-(dimethylallyl)adenosine (i(6)A).</text>
</comment>
<comment type="caution">
    <text evidence="14">The sequence shown here is derived from an EMBL/GenBank/DDBJ whole genome shotgun (WGS) entry which is preliminary data.</text>
</comment>
<dbReference type="Gene3D" id="1.10.20.140">
    <property type="match status" value="1"/>
</dbReference>
<sequence>MAGEQQAAFPPAIFLMGPTASGKTDLAMALCEHLPCEIISVDSAMIYRGMDIGTAKPTAEELAKAPHRLIDICDPADIYSAADFVRDALAEMAEITERGRIPLLVGGTMMYFKALLNGMSNLPSADPELRAQIEKDAEEQGWQALYEELVAKDPVAAEIIHPNNRQRLMRAIEVIRLTGQPISSFWQASSGNSADEKTSDIKDYTYFTKWQADESADLPYTVFQFALAPTDRKVLHERIRMRFLAMQDAGFLDEVRQLMGRGDLNLDMPSMRCVGYRQAWEYLSGECDHETYLNKGMAATRQLAKRQLTWLRKWPDVQWLDSNNLQMVLETLKKSGLHTTFNSAN</sequence>